<dbReference type="Proteomes" id="UP000076798">
    <property type="component" value="Unassembled WGS sequence"/>
</dbReference>
<proteinExistence type="predicted"/>
<feature type="compositionally biased region" description="Polar residues" evidence="1">
    <location>
        <begin position="76"/>
        <end position="85"/>
    </location>
</feature>
<protein>
    <submittedName>
        <fullName evidence="2">Uncharacterized protein</fullName>
    </submittedName>
</protein>
<feature type="region of interest" description="Disordered" evidence="1">
    <location>
        <begin position="18"/>
        <end position="43"/>
    </location>
</feature>
<keyword evidence="3" id="KW-1185">Reference proteome</keyword>
<name>A0A166BJ83_9AGAM</name>
<feature type="region of interest" description="Disordered" evidence="1">
    <location>
        <begin position="67"/>
        <end position="106"/>
    </location>
</feature>
<evidence type="ECO:0000313" key="3">
    <source>
        <dbReference type="Proteomes" id="UP000076798"/>
    </source>
</evidence>
<accession>A0A166BJ83</accession>
<dbReference type="EMBL" id="KV428107">
    <property type="protein sequence ID" value="KZT36442.1"/>
    <property type="molecule type" value="Genomic_DNA"/>
</dbReference>
<sequence length="155" mass="17606">MCYWRRCLTSTYHLHLPPRPHPSHISDPITQSLNPSRQSIDPPIHLVHPHTQFSSIRLTSHHFSTSELDSAHIPKPNQTKPKQNLPSCLSQPQPQPQPPSPSASSSSMNLEFLEMTMTMKYVRVSHLVFSLLSSNFSLHFAHPRLLFFASGLRVV</sequence>
<dbReference type="AlphaFoldDB" id="A0A166BJ83"/>
<gene>
    <name evidence="2" type="ORF">SISSUDRAFT_66365</name>
</gene>
<evidence type="ECO:0000256" key="1">
    <source>
        <dbReference type="SAM" id="MobiDB-lite"/>
    </source>
</evidence>
<reference evidence="2 3" key="1">
    <citation type="journal article" date="2016" name="Mol. Biol. Evol.">
        <title>Comparative Genomics of Early-Diverging Mushroom-Forming Fungi Provides Insights into the Origins of Lignocellulose Decay Capabilities.</title>
        <authorList>
            <person name="Nagy L.G."/>
            <person name="Riley R."/>
            <person name="Tritt A."/>
            <person name="Adam C."/>
            <person name="Daum C."/>
            <person name="Floudas D."/>
            <person name="Sun H."/>
            <person name="Yadav J.S."/>
            <person name="Pangilinan J."/>
            <person name="Larsson K.H."/>
            <person name="Matsuura K."/>
            <person name="Barry K."/>
            <person name="Labutti K."/>
            <person name="Kuo R."/>
            <person name="Ohm R.A."/>
            <person name="Bhattacharya S.S."/>
            <person name="Shirouzu T."/>
            <person name="Yoshinaga Y."/>
            <person name="Martin F.M."/>
            <person name="Grigoriev I.V."/>
            <person name="Hibbett D.S."/>
        </authorList>
    </citation>
    <scope>NUCLEOTIDE SEQUENCE [LARGE SCALE GENOMIC DNA]</scope>
    <source>
        <strain evidence="2 3">HHB10207 ss-3</strain>
    </source>
</reference>
<evidence type="ECO:0000313" key="2">
    <source>
        <dbReference type="EMBL" id="KZT36442.1"/>
    </source>
</evidence>
<organism evidence="2 3">
    <name type="scientific">Sistotremastrum suecicum HHB10207 ss-3</name>
    <dbReference type="NCBI Taxonomy" id="1314776"/>
    <lineage>
        <taxon>Eukaryota</taxon>
        <taxon>Fungi</taxon>
        <taxon>Dikarya</taxon>
        <taxon>Basidiomycota</taxon>
        <taxon>Agaricomycotina</taxon>
        <taxon>Agaricomycetes</taxon>
        <taxon>Sistotremastrales</taxon>
        <taxon>Sistotremastraceae</taxon>
        <taxon>Sistotremastrum</taxon>
    </lineage>
</organism>
<feature type="compositionally biased region" description="Polar residues" evidence="1">
    <location>
        <begin position="28"/>
        <end position="39"/>
    </location>
</feature>